<dbReference type="AlphaFoldDB" id="A0AA39YCA7"/>
<name>A0AA39YCA7_9PEZI</name>
<evidence type="ECO:0000313" key="2">
    <source>
        <dbReference type="Proteomes" id="UP001174936"/>
    </source>
</evidence>
<organism evidence="1 2">
    <name type="scientific">Cercophora newfieldiana</name>
    <dbReference type="NCBI Taxonomy" id="92897"/>
    <lineage>
        <taxon>Eukaryota</taxon>
        <taxon>Fungi</taxon>
        <taxon>Dikarya</taxon>
        <taxon>Ascomycota</taxon>
        <taxon>Pezizomycotina</taxon>
        <taxon>Sordariomycetes</taxon>
        <taxon>Sordariomycetidae</taxon>
        <taxon>Sordariales</taxon>
        <taxon>Lasiosphaeriaceae</taxon>
        <taxon>Cercophora</taxon>
    </lineage>
</organism>
<dbReference type="EMBL" id="JAULSV010000003">
    <property type="protein sequence ID" value="KAK0650011.1"/>
    <property type="molecule type" value="Genomic_DNA"/>
</dbReference>
<protein>
    <submittedName>
        <fullName evidence="1">Uncharacterized protein</fullName>
    </submittedName>
</protein>
<proteinExistence type="predicted"/>
<reference evidence="1" key="1">
    <citation type="submission" date="2023-06" db="EMBL/GenBank/DDBJ databases">
        <title>Genome-scale phylogeny and comparative genomics of the fungal order Sordariales.</title>
        <authorList>
            <consortium name="Lawrence Berkeley National Laboratory"/>
            <person name="Hensen N."/>
            <person name="Bonometti L."/>
            <person name="Westerberg I."/>
            <person name="Brannstrom I.O."/>
            <person name="Guillou S."/>
            <person name="Cros-Aarteil S."/>
            <person name="Calhoun S."/>
            <person name="Haridas S."/>
            <person name="Kuo A."/>
            <person name="Mondo S."/>
            <person name="Pangilinan J."/>
            <person name="Riley R."/>
            <person name="Labutti K."/>
            <person name="Andreopoulos B."/>
            <person name="Lipzen A."/>
            <person name="Chen C."/>
            <person name="Yanf M."/>
            <person name="Daum C."/>
            <person name="Ng V."/>
            <person name="Clum A."/>
            <person name="Steindorff A."/>
            <person name="Ohm R."/>
            <person name="Martin F."/>
            <person name="Silar P."/>
            <person name="Natvig D."/>
            <person name="Lalanne C."/>
            <person name="Gautier V."/>
            <person name="Ament-Velasquez S.L."/>
            <person name="Kruys A."/>
            <person name="Hutchinson M.I."/>
            <person name="Powell A.J."/>
            <person name="Barry K."/>
            <person name="Miller A.N."/>
            <person name="Grigoriev I.V."/>
            <person name="Debuchy R."/>
            <person name="Gladieux P."/>
            <person name="Thoren M.H."/>
            <person name="Johannesson H."/>
        </authorList>
    </citation>
    <scope>NUCLEOTIDE SEQUENCE</scope>
    <source>
        <strain evidence="1">SMH2532-1</strain>
    </source>
</reference>
<comment type="caution">
    <text evidence="1">The sequence shown here is derived from an EMBL/GenBank/DDBJ whole genome shotgun (WGS) entry which is preliminary data.</text>
</comment>
<accession>A0AA39YCA7</accession>
<dbReference type="Proteomes" id="UP001174936">
    <property type="component" value="Unassembled WGS sequence"/>
</dbReference>
<sequence length="217" mass="22566">MLDETVSFAMDWKNGALHAAHAYICENGPRQGSHILATAKVNLDLDCQRSTPSSRPSRCITKSRQLTVDTRPEAVATNTLCTPNASGWEVRGYSTLTSSGAQGTITQPLVVRSLASNVTFNCVQSKAPEGSKVVQGSCTSVGGQSGSNTSLTFSFDPDVRILTLVQTEACSGAGAVNGSTEVVTRGAGHVPFSCLPTSAASCEAEAVFWIGGQPGPQ</sequence>
<gene>
    <name evidence="1" type="ORF">B0T16DRAFT_411036</name>
</gene>
<evidence type="ECO:0000313" key="1">
    <source>
        <dbReference type="EMBL" id="KAK0650011.1"/>
    </source>
</evidence>
<keyword evidence="2" id="KW-1185">Reference proteome</keyword>